<name>A0A9X9T8B1_METOG</name>
<comment type="similarity">
    <text evidence="7 10">Belongs to the archaeal rpoM/eukaryotic RPA12/RPB9/RPC11 RNA polymerase family.</text>
</comment>
<feature type="binding site" evidence="8">
    <location>
        <position position="97"/>
    </location>
    <ligand>
        <name>Zn(2+)</name>
        <dbReference type="ChEBI" id="CHEBI:29105"/>
        <label>2</label>
    </ligand>
</feature>
<feature type="binding site" evidence="8">
    <location>
        <position position="20"/>
    </location>
    <ligand>
        <name>Zn(2+)</name>
        <dbReference type="ChEBI" id="CHEBI:29105"/>
        <label>1</label>
    </ligand>
</feature>
<feature type="binding site" evidence="8">
    <location>
        <position position="23"/>
    </location>
    <ligand>
        <name>Zn(2+)</name>
        <dbReference type="ChEBI" id="CHEBI:29105"/>
        <label>1</label>
    </ligand>
</feature>
<dbReference type="InterPro" id="IPR001529">
    <property type="entry name" value="Zn_ribbon_RPB9"/>
</dbReference>
<dbReference type="PANTHER" id="PTHR11239">
    <property type="entry name" value="DNA-DIRECTED RNA POLYMERASE"/>
    <property type="match status" value="1"/>
</dbReference>
<dbReference type="PANTHER" id="PTHR11239:SF12">
    <property type="entry name" value="DNA-DIRECTED RNA POLYMERASE III SUBUNIT RPC10"/>
    <property type="match status" value="1"/>
</dbReference>
<dbReference type="PROSITE" id="PS00466">
    <property type="entry name" value="ZF_TFIIS_1"/>
    <property type="match status" value="1"/>
</dbReference>
<dbReference type="PIRSF" id="PIRSF005586">
    <property type="entry name" value="RNApol_RpoM"/>
    <property type="match status" value="1"/>
</dbReference>
<dbReference type="KEGG" id="mou:OU421_12720"/>
<evidence type="ECO:0000256" key="4">
    <source>
        <dbReference type="ARBA" id="ARBA00022833"/>
    </source>
</evidence>
<dbReference type="Proteomes" id="UP001163096">
    <property type="component" value="Chromosome"/>
</dbReference>
<dbReference type="Pfam" id="PF01096">
    <property type="entry name" value="Zn_ribbon_TFIIS"/>
    <property type="match status" value="1"/>
</dbReference>
<proteinExistence type="inferred from homology"/>
<accession>A0A9X9T8B1</accession>
<evidence type="ECO:0000256" key="3">
    <source>
        <dbReference type="ARBA" id="ARBA00022771"/>
    </source>
</evidence>
<feature type="domain" description="TFIIS-type" evidence="11">
    <location>
        <begin position="62"/>
        <end position="102"/>
    </location>
</feature>
<dbReference type="InterPro" id="IPR006288">
    <property type="entry name" value="TFS"/>
</dbReference>
<evidence type="ECO:0000259" key="11">
    <source>
        <dbReference type="PROSITE" id="PS51133"/>
    </source>
</evidence>
<dbReference type="InterPro" id="IPR012164">
    <property type="entry name" value="Rpa12/Rpb9/Rpc10/TFS"/>
</dbReference>
<evidence type="ECO:0000256" key="6">
    <source>
        <dbReference type="ARBA" id="ARBA00032962"/>
    </source>
</evidence>
<keyword evidence="13" id="KW-1185">Reference proteome</keyword>
<keyword evidence="5" id="KW-0805">Transcription regulation</keyword>
<dbReference type="NCBIfam" id="TIGR01384">
    <property type="entry name" value="TFS_arch"/>
    <property type="match status" value="1"/>
</dbReference>
<evidence type="ECO:0000256" key="5">
    <source>
        <dbReference type="ARBA" id="ARBA00023015"/>
    </source>
</evidence>
<dbReference type="GO" id="GO:0008270">
    <property type="term" value="F:zinc ion binding"/>
    <property type="evidence" value="ECO:0007669"/>
    <property type="project" value="UniProtKB-KW"/>
</dbReference>
<reference evidence="12" key="1">
    <citation type="submission" date="2022-11" db="EMBL/GenBank/DDBJ databases">
        <title>Complete genome sequence of Methanogenium organophilum DSM 3596.</title>
        <authorList>
            <person name="Chen S.-C."/>
            <person name="Lai S.-J."/>
            <person name="You Y.-T."/>
        </authorList>
    </citation>
    <scope>NUCLEOTIDE SEQUENCE</scope>
    <source>
        <strain evidence="12">DSM 3596</strain>
    </source>
</reference>
<dbReference type="PROSITE" id="PS51133">
    <property type="entry name" value="ZF_TFIIS_2"/>
    <property type="match status" value="1"/>
</dbReference>
<feature type="binding site" evidence="8">
    <location>
        <position position="4"/>
    </location>
    <ligand>
        <name>Zn(2+)</name>
        <dbReference type="ChEBI" id="CHEBI:29105"/>
        <label>1</label>
    </ligand>
</feature>
<gene>
    <name evidence="12" type="ORF">OU421_12720</name>
</gene>
<keyword evidence="2 8" id="KW-0479">Metal-binding</keyword>
<dbReference type="GO" id="GO:0006355">
    <property type="term" value="P:regulation of DNA-templated transcription"/>
    <property type="evidence" value="ECO:0007669"/>
    <property type="project" value="InterPro"/>
</dbReference>
<evidence type="ECO:0000256" key="10">
    <source>
        <dbReference type="RuleBase" id="RU003474"/>
    </source>
</evidence>
<keyword evidence="3 9" id="KW-0863">Zinc-finger</keyword>
<feature type="zinc finger region" description="C4-type" evidence="9">
    <location>
        <begin position="4"/>
        <end position="23"/>
    </location>
</feature>
<sequence>MKFCPNCKSLMVSSEGLFRCKRCGHTEEPGENIEKMTIRSKRVEKDIVIVDEADDMIVLPTITVKCPECGHDTAEWWLRQLRSADESETRFFRCVKCKYTWREYD</sequence>
<dbReference type="GeneID" id="76835980"/>
<evidence type="ECO:0000256" key="1">
    <source>
        <dbReference type="ARBA" id="ARBA00018272"/>
    </source>
</evidence>
<dbReference type="GO" id="GO:0006351">
    <property type="term" value="P:DNA-templated transcription"/>
    <property type="evidence" value="ECO:0007669"/>
    <property type="project" value="InterPro"/>
</dbReference>
<evidence type="ECO:0000256" key="7">
    <source>
        <dbReference type="PIRNR" id="PIRNR005586"/>
    </source>
</evidence>
<dbReference type="Gene3D" id="2.20.25.10">
    <property type="match status" value="1"/>
</dbReference>
<feature type="binding site" evidence="8">
    <location>
        <position position="7"/>
    </location>
    <ligand>
        <name>Zn(2+)</name>
        <dbReference type="ChEBI" id="CHEBI:29105"/>
        <label>1</label>
    </ligand>
</feature>
<evidence type="ECO:0000256" key="8">
    <source>
        <dbReference type="PIRSR" id="PIRSR005586-1"/>
    </source>
</evidence>
<feature type="binding site" evidence="8">
    <location>
        <position position="94"/>
    </location>
    <ligand>
        <name>Zn(2+)</name>
        <dbReference type="ChEBI" id="CHEBI:29105"/>
        <label>2</label>
    </ligand>
</feature>
<evidence type="ECO:0000313" key="12">
    <source>
        <dbReference type="EMBL" id="WAI01256.1"/>
    </source>
</evidence>
<keyword evidence="4 8" id="KW-0862">Zinc</keyword>
<feature type="binding site" evidence="8">
    <location>
        <position position="66"/>
    </location>
    <ligand>
        <name>Zn(2+)</name>
        <dbReference type="ChEBI" id="CHEBI:29105"/>
        <label>2</label>
    </ligand>
</feature>
<dbReference type="CDD" id="cd10511">
    <property type="entry name" value="Zn-ribbon_TFS"/>
    <property type="match status" value="1"/>
</dbReference>
<feature type="binding site" evidence="8">
    <location>
        <position position="69"/>
    </location>
    <ligand>
        <name>Zn(2+)</name>
        <dbReference type="ChEBI" id="CHEBI:29105"/>
        <label>2</label>
    </ligand>
</feature>
<dbReference type="GO" id="GO:0003676">
    <property type="term" value="F:nucleic acid binding"/>
    <property type="evidence" value="ECO:0007669"/>
    <property type="project" value="InterPro"/>
</dbReference>
<dbReference type="AlphaFoldDB" id="A0A9X9T8B1"/>
<protein>
    <recommendedName>
        <fullName evidence="1">Transcription factor S</fullName>
    </recommendedName>
    <alternativeName>
        <fullName evidence="6">Transcription elongation factor IIS/RNA polymerase subunit homolog</fullName>
    </alternativeName>
</protein>
<organism evidence="12 13">
    <name type="scientific">Methanogenium organophilum</name>
    <dbReference type="NCBI Taxonomy" id="2199"/>
    <lineage>
        <taxon>Archaea</taxon>
        <taxon>Methanobacteriati</taxon>
        <taxon>Methanobacteriota</taxon>
        <taxon>Stenosarchaea group</taxon>
        <taxon>Methanomicrobia</taxon>
        <taxon>Methanomicrobiales</taxon>
        <taxon>Methanomicrobiaceae</taxon>
        <taxon>Methanogenium</taxon>
    </lineage>
</organism>
<dbReference type="GO" id="GO:0003899">
    <property type="term" value="F:DNA-directed RNA polymerase activity"/>
    <property type="evidence" value="ECO:0007669"/>
    <property type="project" value="InterPro"/>
</dbReference>
<keyword evidence="7 10" id="KW-0804">Transcription</keyword>
<evidence type="ECO:0000313" key="13">
    <source>
        <dbReference type="Proteomes" id="UP001163096"/>
    </source>
</evidence>
<evidence type="ECO:0000256" key="9">
    <source>
        <dbReference type="PIRSR" id="PIRSR005586-2"/>
    </source>
</evidence>
<dbReference type="SMART" id="SM00661">
    <property type="entry name" value="RPOL9"/>
    <property type="match status" value="1"/>
</dbReference>
<evidence type="ECO:0000256" key="2">
    <source>
        <dbReference type="ARBA" id="ARBA00022723"/>
    </source>
</evidence>
<dbReference type="RefSeq" id="WP_268186480.1">
    <property type="nucleotide sequence ID" value="NZ_CP113361.1"/>
</dbReference>
<dbReference type="SMART" id="SM00440">
    <property type="entry name" value="ZnF_C2C2"/>
    <property type="match status" value="1"/>
</dbReference>
<dbReference type="InterPro" id="IPR001222">
    <property type="entry name" value="Znf_TFIIS"/>
</dbReference>
<dbReference type="SUPFAM" id="SSF57783">
    <property type="entry name" value="Zinc beta-ribbon"/>
    <property type="match status" value="1"/>
</dbReference>
<dbReference type="EMBL" id="CP113361">
    <property type="protein sequence ID" value="WAI01256.1"/>
    <property type="molecule type" value="Genomic_DNA"/>
</dbReference>